<dbReference type="InterPro" id="IPR016073">
    <property type="entry name" value="Skp1_comp_POZ"/>
</dbReference>
<evidence type="ECO:0000313" key="3">
    <source>
        <dbReference type="Proteomes" id="UP000489600"/>
    </source>
</evidence>
<organism evidence="2 3">
    <name type="scientific">Arabis nemorensis</name>
    <dbReference type="NCBI Taxonomy" id="586526"/>
    <lineage>
        <taxon>Eukaryota</taxon>
        <taxon>Viridiplantae</taxon>
        <taxon>Streptophyta</taxon>
        <taxon>Embryophyta</taxon>
        <taxon>Tracheophyta</taxon>
        <taxon>Spermatophyta</taxon>
        <taxon>Magnoliopsida</taxon>
        <taxon>eudicotyledons</taxon>
        <taxon>Gunneridae</taxon>
        <taxon>Pentapetalae</taxon>
        <taxon>rosids</taxon>
        <taxon>malvids</taxon>
        <taxon>Brassicales</taxon>
        <taxon>Brassicaceae</taxon>
        <taxon>Arabideae</taxon>
        <taxon>Arabis</taxon>
    </lineage>
</organism>
<gene>
    <name evidence="2" type="ORF">ANE_LOCUS13676</name>
</gene>
<evidence type="ECO:0000259" key="1">
    <source>
        <dbReference type="Pfam" id="PF03931"/>
    </source>
</evidence>
<comment type="caution">
    <text evidence="2">The sequence shown here is derived from an EMBL/GenBank/DDBJ whole genome shotgun (WGS) entry which is preliminary data.</text>
</comment>
<evidence type="ECO:0000313" key="2">
    <source>
        <dbReference type="EMBL" id="VVB03232.1"/>
    </source>
</evidence>
<dbReference type="Proteomes" id="UP000489600">
    <property type="component" value="Unassembled WGS sequence"/>
</dbReference>
<keyword evidence="3" id="KW-1185">Reference proteome</keyword>
<dbReference type="GO" id="GO:0006511">
    <property type="term" value="P:ubiquitin-dependent protein catabolic process"/>
    <property type="evidence" value="ECO:0007669"/>
    <property type="project" value="InterPro"/>
</dbReference>
<dbReference type="Pfam" id="PF03931">
    <property type="entry name" value="Skp1_POZ"/>
    <property type="match status" value="1"/>
</dbReference>
<dbReference type="EMBL" id="CABITT030000004">
    <property type="protein sequence ID" value="VVB03232.1"/>
    <property type="molecule type" value="Genomic_DNA"/>
</dbReference>
<name>A0A565BNS6_9BRAS</name>
<proteinExistence type="predicted"/>
<protein>
    <recommendedName>
        <fullName evidence="1">SKP1 component POZ domain-containing protein</fullName>
    </recommendedName>
</protein>
<dbReference type="AlphaFoldDB" id="A0A565BNS6"/>
<accession>A0A565BNS6</accession>
<reference evidence="2" key="1">
    <citation type="submission" date="2019-07" db="EMBL/GenBank/DDBJ databases">
        <authorList>
            <person name="Dittberner H."/>
        </authorList>
    </citation>
    <scope>NUCLEOTIDE SEQUENCE [LARGE SCALE GENOMIC DNA]</scope>
</reference>
<sequence length="65" mass="6902">MMNPSRMTKVDKVVALESDVSVGSGGESLEVDEAVALESQTIGHTVEDDCEGDFSSSFVSILCFD</sequence>
<feature type="domain" description="SKP1 component POZ" evidence="1">
    <location>
        <begin position="24"/>
        <end position="52"/>
    </location>
</feature>